<evidence type="ECO:0000313" key="6">
    <source>
        <dbReference type="Proteomes" id="UP000294856"/>
    </source>
</evidence>
<evidence type="ECO:0000256" key="2">
    <source>
        <dbReference type="SAM" id="MobiDB-lite"/>
    </source>
</evidence>
<dbReference type="AlphaFoldDB" id="A0A4V2P9F5"/>
<feature type="domain" description="Transposase IS110-like N-terminal" evidence="3">
    <location>
        <begin position="4"/>
        <end position="156"/>
    </location>
</feature>
<feature type="region of interest" description="Disordered" evidence="2">
    <location>
        <begin position="336"/>
        <end position="356"/>
    </location>
</feature>
<accession>A0A4V2P9F5</accession>
<dbReference type="EMBL" id="SMFR01000012">
    <property type="protein sequence ID" value="TCJ89405.1"/>
    <property type="molecule type" value="Genomic_DNA"/>
</dbReference>
<organism evidence="5 6">
    <name type="scientific">Nocardia alba</name>
    <dbReference type="NCBI Taxonomy" id="225051"/>
    <lineage>
        <taxon>Bacteria</taxon>
        <taxon>Bacillati</taxon>
        <taxon>Actinomycetota</taxon>
        <taxon>Actinomycetes</taxon>
        <taxon>Mycobacteriales</taxon>
        <taxon>Nocardiaceae</taxon>
        <taxon>Nocardia</taxon>
    </lineage>
</organism>
<evidence type="ECO:0000259" key="4">
    <source>
        <dbReference type="Pfam" id="PF02371"/>
    </source>
</evidence>
<keyword evidence="1" id="KW-0175">Coiled coil</keyword>
<dbReference type="STRING" id="1210063.GCA_001612665_06418"/>
<dbReference type="OrthoDB" id="4337860at2"/>
<feature type="coiled-coil region" evidence="1">
    <location>
        <begin position="192"/>
        <end position="219"/>
    </location>
</feature>
<feature type="domain" description="Transposase IS116/IS110/IS902 C-terminal" evidence="4">
    <location>
        <begin position="222"/>
        <end position="306"/>
    </location>
</feature>
<dbReference type="NCBIfam" id="NF033542">
    <property type="entry name" value="transpos_IS110"/>
    <property type="match status" value="1"/>
</dbReference>
<proteinExistence type="predicted"/>
<evidence type="ECO:0000313" key="5">
    <source>
        <dbReference type="EMBL" id="TCJ89405.1"/>
    </source>
</evidence>
<sequence>MIVIGIDPHKRTHTATAVDPVSNTDLGSIRIESTLADYKRVIAWAKPWPVRRWAVENAEGLGRHLARWLIARGEIVVDVPTTATARVREPSRGGRRKTDRIDAAAAAVCVAALQGDCRPITVDDHSDALKLLDERRLNLSHNRTRTVNQLHALLRDLLAGGAPTSLTAAGAAAVLRGFRPQVKADRVRVELCKELITDVRRLDQQLAANQKETEQLLDEHGTRLRDIDGVGPVLAARLIGRTGPAARFPSAGAYATYNGTAPVEIASADHQRHRLNRYGDRQLNSAIHTVAMVQIRMPGSAGRAYYDRKMAAGATPRAATRCLKRHLSNHIWRTMSTDENRLRRQTSPNPLQQLDK</sequence>
<dbReference type="PANTHER" id="PTHR33055">
    <property type="entry name" value="TRANSPOSASE FOR INSERTION SEQUENCE ELEMENT IS1111A"/>
    <property type="match status" value="1"/>
</dbReference>
<dbReference type="Pfam" id="PF01548">
    <property type="entry name" value="DEDD_Tnp_IS110"/>
    <property type="match status" value="1"/>
</dbReference>
<gene>
    <name evidence="5" type="ORF">DFR71_6617</name>
</gene>
<dbReference type="PANTHER" id="PTHR33055:SF16">
    <property type="entry name" value="TRANSPOSASE FOR INSERTION SEQUENCE ELEMENT IS1547"/>
    <property type="match status" value="1"/>
</dbReference>
<dbReference type="InterPro" id="IPR047650">
    <property type="entry name" value="Transpos_IS110"/>
</dbReference>
<dbReference type="InterPro" id="IPR002525">
    <property type="entry name" value="Transp_IS110-like_N"/>
</dbReference>
<keyword evidence="6" id="KW-1185">Reference proteome</keyword>
<dbReference type="GO" id="GO:0006313">
    <property type="term" value="P:DNA transposition"/>
    <property type="evidence" value="ECO:0007669"/>
    <property type="project" value="InterPro"/>
</dbReference>
<feature type="compositionally biased region" description="Polar residues" evidence="2">
    <location>
        <begin position="345"/>
        <end position="356"/>
    </location>
</feature>
<dbReference type="RefSeq" id="WP_067460076.1">
    <property type="nucleotide sequence ID" value="NZ_SMFR01000012.1"/>
</dbReference>
<reference evidence="5 6" key="1">
    <citation type="submission" date="2019-03" db="EMBL/GenBank/DDBJ databases">
        <title>Genomic Encyclopedia of Type Strains, Phase IV (KMG-IV): sequencing the most valuable type-strain genomes for metagenomic binning, comparative biology and taxonomic classification.</title>
        <authorList>
            <person name="Goeker M."/>
        </authorList>
    </citation>
    <scope>NUCLEOTIDE SEQUENCE [LARGE SCALE GENOMIC DNA]</scope>
    <source>
        <strain evidence="5 6">DSM 44684</strain>
    </source>
</reference>
<comment type="caution">
    <text evidence="5">The sequence shown here is derived from an EMBL/GenBank/DDBJ whole genome shotgun (WGS) entry which is preliminary data.</text>
</comment>
<dbReference type="Pfam" id="PF02371">
    <property type="entry name" value="Transposase_20"/>
    <property type="match status" value="1"/>
</dbReference>
<dbReference type="GO" id="GO:0003677">
    <property type="term" value="F:DNA binding"/>
    <property type="evidence" value="ECO:0007669"/>
    <property type="project" value="InterPro"/>
</dbReference>
<name>A0A4V2P9F5_9NOCA</name>
<dbReference type="GO" id="GO:0004803">
    <property type="term" value="F:transposase activity"/>
    <property type="evidence" value="ECO:0007669"/>
    <property type="project" value="InterPro"/>
</dbReference>
<evidence type="ECO:0000256" key="1">
    <source>
        <dbReference type="SAM" id="Coils"/>
    </source>
</evidence>
<protein>
    <submittedName>
        <fullName evidence="5">Transposase</fullName>
    </submittedName>
</protein>
<dbReference type="InterPro" id="IPR003346">
    <property type="entry name" value="Transposase_20"/>
</dbReference>
<dbReference type="Proteomes" id="UP000294856">
    <property type="component" value="Unassembled WGS sequence"/>
</dbReference>
<evidence type="ECO:0000259" key="3">
    <source>
        <dbReference type="Pfam" id="PF01548"/>
    </source>
</evidence>